<evidence type="ECO:0000313" key="2">
    <source>
        <dbReference type="Proteomes" id="UP000177588"/>
    </source>
</evidence>
<accession>A0A1G1WET1</accession>
<name>A0A1G1WET1_9BACT</name>
<evidence type="ECO:0000313" key="1">
    <source>
        <dbReference type="EMBL" id="OGY25980.1"/>
    </source>
</evidence>
<dbReference type="Proteomes" id="UP000177588">
    <property type="component" value="Unassembled WGS sequence"/>
</dbReference>
<organism evidence="1 2">
    <name type="scientific">Candidatus Woykebacteria bacterium RBG_16_44_10</name>
    <dbReference type="NCBI Taxonomy" id="1802597"/>
    <lineage>
        <taxon>Bacteria</taxon>
        <taxon>Candidatus Woykeibacteriota</taxon>
    </lineage>
</organism>
<protein>
    <submittedName>
        <fullName evidence="1">Uncharacterized protein</fullName>
    </submittedName>
</protein>
<dbReference type="EMBL" id="MHCT01000017">
    <property type="protein sequence ID" value="OGY25980.1"/>
    <property type="molecule type" value="Genomic_DNA"/>
</dbReference>
<proteinExistence type="predicted"/>
<comment type="caution">
    <text evidence="1">The sequence shown here is derived from an EMBL/GenBank/DDBJ whole genome shotgun (WGS) entry which is preliminary data.</text>
</comment>
<dbReference type="STRING" id="1802597.A2Z24_02580"/>
<reference evidence="1 2" key="1">
    <citation type="journal article" date="2016" name="Nat. Commun.">
        <title>Thousands of microbial genomes shed light on interconnected biogeochemical processes in an aquifer system.</title>
        <authorList>
            <person name="Anantharaman K."/>
            <person name="Brown C.T."/>
            <person name="Hug L.A."/>
            <person name="Sharon I."/>
            <person name="Castelle C.J."/>
            <person name="Probst A.J."/>
            <person name="Thomas B.C."/>
            <person name="Singh A."/>
            <person name="Wilkins M.J."/>
            <person name="Karaoz U."/>
            <person name="Brodie E.L."/>
            <person name="Williams K.H."/>
            <person name="Hubbard S.S."/>
            <person name="Banfield J.F."/>
        </authorList>
    </citation>
    <scope>NUCLEOTIDE SEQUENCE [LARGE SCALE GENOMIC DNA]</scope>
</reference>
<dbReference type="AlphaFoldDB" id="A0A1G1WET1"/>
<gene>
    <name evidence="1" type="ORF">A2Z24_02580</name>
</gene>
<sequence length="97" mass="11055">MRDTVRTTIRIRKDLLNQSKLHALRQGTSLQETINQTLAAGFGQVSDLNTQEVAMAKIDNLRKSLANQKFKVQKLVEKNKRQLADRTHELIKNGTRA</sequence>